<dbReference type="Pfam" id="PF14576">
    <property type="entry name" value="SEO_N"/>
    <property type="match status" value="1"/>
</dbReference>
<sequence>MFNYSFVSNVHHHIEGEDEVISVFTMSDKTIKDLIFATHVHSDHKSFDEDSLFLVVENVVMRSSQIIDEIIQGVTVHVDNIEEFTEAKLSVPLCTLKAINKELSFKAPNEQTAHKTTMAILGKLSNYSWEAKAVLALAAFAFEFGDLWLMAQLYHSDPLAQHLAVLKRVPALIKTTSELQKRRQAVFELSSLIMVAMRVIAIFDEFERLTAGYDVKGIPGLSSALDHMPVDVYWAILTIAACATKLSILTSDDPDQDHDLSPYAQKISYILNRLTMQLNVIRRQLAEAESYQRPCNRICARPVINVVLSLFILVCLMRYIYIYIYF</sequence>
<reference evidence="3" key="2">
    <citation type="submission" date="2021-03" db="UniProtKB">
        <authorList>
            <consortium name="EnsemblPlants"/>
        </authorList>
    </citation>
    <scope>IDENTIFICATION</scope>
</reference>
<dbReference type="OMA" id="INTIVAC"/>
<dbReference type="InterPro" id="IPR027942">
    <property type="entry name" value="SEO_N"/>
</dbReference>
<dbReference type="GO" id="GO:0010088">
    <property type="term" value="P:phloem development"/>
    <property type="evidence" value="ECO:0007669"/>
    <property type="project" value="InterPro"/>
</dbReference>
<keyword evidence="1" id="KW-0472">Membrane</keyword>
<keyword evidence="1" id="KW-1133">Transmembrane helix</keyword>
<keyword evidence="4" id="KW-1185">Reference proteome</keyword>
<protein>
    <recommendedName>
        <fullName evidence="2">Sieve element occlusion N-terminal domain-containing protein</fullName>
    </recommendedName>
</protein>
<dbReference type="InterPro" id="IPR039299">
    <property type="entry name" value="SEOA"/>
</dbReference>
<keyword evidence="1" id="KW-0812">Transmembrane</keyword>
<accession>A0A803Q120</accession>
<reference evidence="3" key="1">
    <citation type="submission" date="2018-11" db="EMBL/GenBank/DDBJ databases">
        <authorList>
            <person name="Grassa J C."/>
        </authorList>
    </citation>
    <scope>NUCLEOTIDE SEQUENCE [LARGE SCALE GENOMIC DNA]</scope>
</reference>
<proteinExistence type="predicted"/>
<feature type="transmembrane region" description="Helical" evidence="1">
    <location>
        <begin position="303"/>
        <end position="324"/>
    </location>
</feature>
<evidence type="ECO:0000313" key="4">
    <source>
        <dbReference type="Proteomes" id="UP000596661"/>
    </source>
</evidence>
<dbReference type="EMBL" id="UZAU01000655">
    <property type="status" value="NOT_ANNOTATED_CDS"/>
    <property type="molecule type" value="Genomic_DNA"/>
</dbReference>
<dbReference type="EnsemblPlants" id="evm.model.07.1043">
    <property type="protein sequence ID" value="cds.evm.model.07.1043"/>
    <property type="gene ID" value="evm.TU.07.1043"/>
</dbReference>
<dbReference type="Gramene" id="evm.model.07.1043">
    <property type="protein sequence ID" value="cds.evm.model.07.1043"/>
    <property type="gene ID" value="evm.TU.07.1043"/>
</dbReference>
<evidence type="ECO:0000313" key="3">
    <source>
        <dbReference type="EnsemblPlants" id="cds.evm.model.07.1043"/>
    </source>
</evidence>
<evidence type="ECO:0000259" key="2">
    <source>
        <dbReference type="Pfam" id="PF14576"/>
    </source>
</evidence>
<name>A0A803Q120_CANSA</name>
<dbReference type="PANTHER" id="PTHR33232">
    <property type="entry name" value="PROTEIN SIEVE ELEMENT OCCLUSION B-LIKE"/>
    <property type="match status" value="1"/>
</dbReference>
<organism evidence="3 4">
    <name type="scientific">Cannabis sativa</name>
    <name type="common">Hemp</name>
    <name type="synonym">Marijuana</name>
    <dbReference type="NCBI Taxonomy" id="3483"/>
    <lineage>
        <taxon>Eukaryota</taxon>
        <taxon>Viridiplantae</taxon>
        <taxon>Streptophyta</taxon>
        <taxon>Embryophyta</taxon>
        <taxon>Tracheophyta</taxon>
        <taxon>Spermatophyta</taxon>
        <taxon>Magnoliopsida</taxon>
        <taxon>eudicotyledons</taxon>
        <taxon>Gunneridae</taxon>
        <taxon>Pentapetalae</taxon>
        <taxon>rosids</taxon>
        <taxon>fabids</taxon>
        <taxon>Rosales</taxon>
        <taxon>Cannabaceae</taxon>
        <taxon>Cannabis</taxon>
    </lineage>
</organism>
<dbReference type="Proteomes" id="UP000596661">
    <property type="component" value="Chromosome 7"/>
</dbReference>
<feature type="domain" description="Sieve element occlusion N-terminal" evidence="2">
    <location>
        <begin position="27"/>
        <end position="293"/>
    </location>
</feature>
<dbReference type="AlphaFoldDB" id="A0A803Q120"/>
<dbReference type="PANTHER" id="PTHR33232:SF18">
    <property type="entry name" value="PROTEIN SIEVE ELEMENT OCCLUSION B-LIKE"/>
    <property type="match status" value="1"/>
</dbReference>
<evidence type="ECO:0000256" key="1">
    <source>
        <dbReference type="SAM" id="Phobius"/>
    </source>
</evidence>